<feature type="region of interest" description="Disordered" evidence="1">
    <location>
        <begin position="346"/>
        <end position="369"/>
    </location>
</feature>
<protein>
    <submittedName>
        <fullName evidence="3">DUF748 domain-containing protein</fullName>
    </submittedName>
</protein>
<organism evidence="3 4">
    <name type="scientific">Marinobacter panjinensis</name>
    <dbReference type="NCBI Taxonomy" id="2576384"/>
    <lineage>
        <taxon>Bacteria</taxon>
        <taxon>Pseudomonadati</taxon>
        <taxon>Pseudomonadota</taxon>
        <taxon>Gammaproteobacteria</taxon>
        <taxon>Pseudomonadales</taxon>
        <taxon>Marinobacteraceae</taxon>
        <taxon>Marinobacter</taxon>
    </lineage>
</organism>
<evidence type="ECO:0000313" key="3">
    <source>
        <dbReference type="EMBL" id="TKV69731.1"/>
    </source>
</evidence>
<proteinExistence type="predicted"/>
<reference evidence="3 4" key="1">
    <citation type="submission" date="2019-05" db="EMBL/GenBank/DDBJ databases">
        <title>Marinobacter panjinensis sp. nov., a moderately halophilic bacterium isolated from sea tidal flat environment.</title>
        <authorList>
            <person name="Yang W."/>
            <person name="An M."/>
            <person name="He W."/>
            <person name="Luo X."/>
            <person name="Zhu L."/>
            <person name="Chen G."/>
            <person name="Zhang Y."/>
            <person name="Wang Y."/>
        </authorList>
    </citation>
    <scope>NUCLEOTIDE SEQUENCE [LARGE SCALE GENOMIC DNA]</scope>
    <source>
        <strain evidence="3 4">PJ-16</strain>
    </source>
</reference>
<dbReference type="InterPro" id="IPR052894">
    <property type="entry name" value="AsmA-related"/>
</dbReference>
<sequence>MTNKENRVVANRTRRLSARNISVVVLVLVVIYALIGFVGLPWWLERALPKRLEQHMGWQAEVEDIQVNPFTMSVEILNLTADDSDGERVVAFDRLFTNLGLWRLVTGVVALQNIELEEPYIRLDLLADYSVNYARDWQANNPPGEETTNDESASAEPVRLHFDRVRVAGGELLFRDFSQEGQEEFQVSPLDLAINDLATWPRDEADSNYYLLAAVGSQTIEWEGDLSIAPLYSKGFIKLGGVTHTTLQHFLKPYLPYQLRNGSVTLSSEYQLQSADELFLSTSNGQLTIENLGLGLADSDDELLTTKSIRIGDIRFGLNSREAATGTVNIDGVNLSLHRDPDGSINLLKPFQRSDDDEQKEDSGDSDMPFRWSVAGVELGNSEVNWRDEQLKTEATLSLKDLNVQVDEVSHHLEDPVNYKAEATLGDGGSLVFNGQTTLMPFTLEAGIAGSDIVLAQFGAYISEMANLDIRDGRLSVDGNLDLDQQQDPLTGTFSGTGEVVSLDARLGDSDERLIGWQNLRLAPVEYNVAPARLEIGTVTLAGPTVNVVRAGDGVHNLQRMVRSTSAEDSGGNSSADDSESAFIFRIGQVMLEEGTVSYTDRTMDPTFATRFDQLRGSVTGLSNIAPQQGKVSIQGRVGDVASMTLDGSVGALGTDDTSELKLSMKNVSLPMLSPYFGRYLGYGVDSGKLNLDLDYTFTGSTIDAGNSVILDGLELGEAVASDEALSVPVKLGLALLSNRDGVIDINLPVSGDLDSPDFSVSQVVMNAFVNLVAKAATSPFSMLGSVVDLAGLSGDDLGEISFEPGRVALAEGENVKLEALGAALNDRPALVLKVRGAVSPQADASGLRRQRLFDQLGIADTAPAAERITGLEQAYGRSDNRASLRAFRDNVAGEDGEVSQSEWEQALVERLVTDIELPPEALGNLASARGVWLRQQMLENYEVPESQVYLLDPVRDASADENGNVTISFELDAR</sequence>
<feature type="transmembrane region" description="Helical" evidence="2">
    <location>
        <begin position="21"/>
        <end position="44"/>
    </location>
</feature>
<dbReference type="EMBL" id="SZYH01000001">
    <property type="protein sequence ID" value="TKV69731.1"/>
    <property type="molecule type" value="Genomic_DNA"/>
</dbReference>
<dbReference type="GO" id="GO:0090313">
    <property type="term" value="P:regulation of protein targeting to membrane"/>
    <property type="evidence" value="ECO:0007669"/>
    <property type="project" value="TreeGrafter"/>
</dbReference>
<dbReference type="Pfam" id="PF05359">
    <property type="entry name" value="DUF748"/>
    <property type="match status" value="2"/>
</dbReference>
<keyword evidence="2" id="KW-0472">Membrane</keyword>
<evidence type="ECO:0000256" key="2">
    <source>
        <dbReference type="SAM" id="Phobius"/>
    </source>
</evidence>
<comment type="caution">
    <text evidence="3">The sequence shown here is derived from an EMBL/GenBank/DDBJ whole genome shotgun (WGS) entry which is preliminary data.</text>
</comment>
<keyword evidence="2" id="KW-1133">Transmembrane helix</keyword>
<name>A0A4U6R810_9GAMM</name>
<gene>
    <name evidence="3" type="ORF">FDP08_13530</name>
</gene>
<evidence type="ECO:0000256" key="1">
    <source>
        <dbReference type="SAM" id="MobiDB-lite"/>
    </source>
</evidence>
<dbReference type="AlphaFoldDB" id="A0A4U6R810"/>
<accession>A0A4U6R810</accession>
<dbReference type="GO" id="GO:0005886">
    <property type="term" value="C:plasma membrane"/>
    <property type="evidence" value="ECO:0007669"/>
    <property type="project" value="TreeGrafter"/>
</dbReference>
<dbReference type="OrthoDB" id="9757969at2"/>
<keyword evidence="4" id="KW-1185">Reference proteome</keyword>
<keyword evidence="2" id="KW-0812">Transmembrane</keyword>
<evidence type="ECO:0000313" key="4">
    <source>
        <dbReference type="Proteomes" id="UP000308488"/>
    </source>
</evidence>
<dbReference type="PANTHER" id="PTHR30441:SF8">
    <property type="entry name" value="DUF748 DOMAIN-CONTAINING PROTEIN"/>
    <property type="match status" value="1"/>
</dbReference>
<dbReference type="InterPro" id="IPR008023">
    <property type="entry name" value="DUF748"/>
</dbReference>
<dbReference type="Proteomes" id="UP000308488">
    <property type="component" value="Unassembled WGS sequence"/>
</dbReference>
<dbReference type="PANTHER" id="PTHR30441">
    <property type="entry name" value="DUF748 DOMAIN-CONTAINING PROTEIN"/>
    <property type="match status" value="1"/>
</dbReference>